<accession>A0A1W6MYI7</accession>
<dbReference type="Pfam" id="PF06186">
    <property type="entry name" value="DUF992"/>
    <property type="match status" value="1"/>
</dbReference>
<feature type="signal peptide" evidence="1">
    <location>
        <begin position="1"/>
        <end position="32"/>
    </location>
</feature>
<feature type="chain" id="PRO_5012732513" description="DUF992 domain-containing protein" evidence="1">
    <location>
        <begin position="33"/>
        <end position="185"/>
    </location>
</feature>
<evidence type="ECO:0000313" key="3">
    <source>
        <dbReference type="Proteomes" id="UP000193978"/>
    </source>
</evidence>
<dbReference type="STRING" id="655015.B1812_17585"/>
<keyword evidence="1" id="KW-0732">Signal</keyword>
<name>A0A1W6MYI7_9HYPH</name>
<protein>
    <recommendedName>
        <fullName evidence="4">DUF992 domain-containing protein</fullName>
    </recommendedName>
</protein>
<organism evidence="2 3">
    <name type="scientific">Methylocystis bryophila</name>
    <dbReference type="NCBI Taxonomy" id="655015"/>
    <lineage>
        <taxon>Bacteria</taxon>
        <taxon>Pseudomonadati</taxon>
        <taxon>Pseudomonadota</taxon>
        <taxon>Alphaproteobacteria</taxon>
        <taxon>Hyphomicrobiales</taxon>
        <taxon>Methylocystaceae</taxon>
        <taxon>Methylocystis</taxon>
    </lineage>
</organism>
<sequence>MRKLSAFRLNGWAGALSTAALLAVLVPSQALAGDRIGSLQCRLSGNSLGILVENQTVDCLFEDDAEGVAPAHYVGTLSKVGANISINGPGEMVWGVIAATGHVGPGALQGTYAGPETTVKVGVGGGGAILIGGNNNTISLQPFEAEAGKGFGLTAGIENLALTYVPDAPPPAFPHSYRRRHHHHG</sequence>
<keyword evidence="3" id="KW-1185">Reference proteome</keyword>
<dbReference type="Proteomes" id="UP000193978">
    <property type="component" value="Chromosome"/>
</dbReference>
<dbReference type="AlphaFoldDB" id="A0A1W6MYI7"/>
<reference evidence="2 3" key="1">
    <citation type="submission" date="2017-02" db="EMBL/GenBank/DDBJ databases">
        <authorList>
            <person name="Peterson S.W."/>
        </authorList>
    </citation>
    <scope>NUCLEOTIDE SEQUENCE [LARGE SCALE GENOMIC DNA]</scope>
    <source>
        <strain evidence="2 3">S285</strain>
    </source>
</reference>
<dbReference type="KEGG" id="mbry:B1812_17585"/>
<evidence type="ECO:0000256" key="1">
    <source>
        <dbReference type="SAM" id="SignalP"/>
    </source>
</evidence>
<gene>
    <name evidence="2" type="ORF">B1812_17585</name>
</gene>
<evidence type="ECO:0008006" key="4">
    <source>
        <dbReference type="Google" id="ProtNLM"/>
    </source>
</evidence>
<dbReference type="RefSeq" id="WP_085772729.1">
    <property type="nucleotide sequence ID" value="NZ_AP027149.1"/>
</dbReference>
<proteinExistence type="predicted"/>
<dbReference type="EMBL" id="CP019948">
    <property type="protein sequence ID" value="ARN82599.1"/>
    <property type="molecule type" value="Genomic_DNA"/>
</dbReference>
<evidence type="ECO:0000313" key="2">
    <source>
        <dbReference type="EMBL" id="ARN82599.1"/>
    </source>
</evidence>
<dbReference type="OrthoDB" id="7362478at2"/>
<dbReference type="InterPro" id="IPR009333">
    <property type="entry name" value="DUF992"/>
</dbReference>